<dbReference type="InterPro" id="IPR038063">
    <property type="entry name" value="Transpep_catalytic_dom"/>
</dbReference>
<sequence length="234" mass="25881">MNYRIRLMMVFLLLVGSIPAYQQADAGAPIDEARLFKKLDQLGSGQIILVAADRSSSSTGRLYVYEKQAGTWQRQLGPIPVVLGNRGLGKTKEGDGKTPLGTYTLGTAFGSSPQPPAGLQIDYRPAGADDYWVDTPQSPDYNNWVAYEGDPQERWSSFERLNHPLYQHAVVINYNTNPVVPGKGSAIFMHIWRAADKPTEGCIAMSKDHLLRVMKMIDPERSPKIRIGVGNGIY</sequence>
<protein>
    <submittedName>
        <fullName evidence="9">L,D-transpeptidase</fullName>
    </submittedName>
</protein>
<evidence type="ECO:0000256" key="5">
    <source>
        <dbReference type="ARBA" id="ARBA00023316"/>
    </source>
</evidence>
<gene>
    <name evidence="9" type="ORF">ACFSC9_22740</name>
</gene>
<dbReference type="EMBL" id="JBHUEH010000032">
    <property type="protein sequence ID" value="MFD1888308.1"/>
    <property type="molecule type" value="Genomic_DNA"/>
</dbReference>
<proteinExistence type="predicted"/>
<evidence type="ECO:0000256" key="1">
    <source>
        <dbReference type="ARBA" id="ARBA00004752"/>
    </source>
</evidence>
<feature type="domain" description="L,D-TPase catalytic" evidence="8">
    <location>
        <begin position="51"/>
        <end position="228"/>
    </location>
</feature>
<keyword evidence="5 6" id="KW-0961">Cell wall biogenesis/degradation</keyword>
<dbReference type="CDD" id="cd16913">
    <property type="entry name" value="YkuD_like"/>
    <property type="match status" value="1"/>
</dbReference>
<evidence type="ECO:0000256" key="3">
    <source>
        <dbReference type="ARBA" id="ARBA00022960"/>
    </source>
</evidence>
<evidence type="ECO:0000256" key="7">
    <source>
        <dbReference type="SAM" id="SignalP"/>
    </source>
</evidence>
<dbReference type="PROSITE" id="PS52029">
    <property type="entry name" value="LD_TPASE"/>
    <property type="match status" value="1"/>
</dbReference>
<evidence type="ECO:0000313" key="10">
    <source>
        <dbReference type="Proteomes" id="UP001597233"/>
    </source>
</evidence>
<evidence type="ECO:0000256" key="6">
    <source>
        <dbReference type="PROSITE-ProRule" id="PRU01373"/>
    </source>
</evidence>
<dbReference type="Proteomes" id="UP001597233">
    <property type="component" value="Unassembled WGS sequence"/>
</dbReference>
<dbReference type="Pfam" id="PF03734">
    <property type="entry name" value="YkuD"/>
    <property type="match status" value="1"/>
</dbReference>
<feature type="signal peptide" evidence="7">
    <location>
        <begin position="1"/>
        <end position="22"/>
    </location>
</feature>
<keyword evidence="3 6" id="KW-0133">Cell shape</keyword>
<dbReference type="PANTHER" id="PTHR38589">
    <property type="entry name" value="BLR0621 PROTEIN"/>
    <property type="match status" value="1"/>
</dbReference>
<dbReference type="PANTHER" id="PTHR38589:SF1">
    <property type="entry name" value="BLR0621 PROTEIN"/>
    <property type="match status" value="1"/>
</dbReference>
<keyword evidence="10" id="KW-1185">Reference proteome</keyword>
<feature type="active site" description="Nucleophile" evidence="6">
    <location>
        <position position="202"/>
    </location>
</feature>
<evidence type="ECO:0000259" key="8">
    <source>
        <dbReference type="PROSITE" id="PS52029"/>
    </source>
</evidence>
<keyword evidence="2" id="KW-0808">Transferase</keyword>
<name>A0ABW4RRL0_9BACL</name>
<keyword evidence="7" id="KW-0732">Signal</keyword>
<evidence type="ECO:0000256" key="2">
    <source>
        <dbReference type="ARBA" id="ARBA00022679"/>
    </source>
</evidence>
<feature type="active site" description="Proton donor/acceptor" evidence="6">
    <location>
        <position position="190"/>
    </location>
</feature>
<feature type="chain" id="PRO_5047069690" evidence="7">
    <location>
        <begin position="23"/>
        <end position="234"/>
    </location>
</feature>
<organism evidence="9 10">
    <name type="scientific">Paenibacillus wenxiniae</name>
    <dbReference type="NCBI Taxonomy" id="1636843"/>
    <lineage>
        <taxon>Bacteria</taxon>
        <taxon>Bacillati</taxon>
        <taxon>Bacillota</taxon>
        <taxon>Bacilli</taxon>
        <taxon>Bacillales</taxon>
        <taxon>Paenibacillaceae</taxon>
        <taxon>Paenibacillus</taxon>
    </lineage>
</organism>
<evidence type="ECO:0000256" key="4">
    <source>
        <dbReference type="ARBA" id="ARBA00022984"/>
    </source>
</evidence>
<evidence type="ECO:0000313" key="9">
    <source>
        <dbReference type="EMBL" id="MFD1888308.1"/>
    </source>
</evidence>
<dbReference type="InterPro" id="IPR005490">
    <property type="entry name" value="LD_TPept_cat_dom"/>
</dbReference>
<comment type="pathway">
    <text evidence="1 6">Cell wall biogenesis; peptidoglycan biosynthesis.</text>
</comment>
<dbReference type="SUPFAM" id="SSF141523">
    <property type="entry name" value="L,D-transpeptidase catalytic domain-like"/>
    <property type="match status" value="1"/>
</dbReference>
<keyword evidence="4 6" id="KW-0573">Peptidoglycan synthesis</keyword>
<reference evidence="10" key="1">
    <citation type="journal article" date="2019" name="Int. J. Syst. Evol. Microbiol.">
        <title>The Global Catalogue of Microorganisms (GCM) 10K type strain sequencing project: providing services to taxonomists for standard genome sequencing and annotation.</title>
        <authorList>
            <consortium name="The Broad Institute Genomics Platform"/>
            <consortium name="The Broad Institute Genome Sequencing Center for Infectious Disease"/>
            <person name="Wu L."/>
            <person name="Ma J."/>
        </authorList>
    </citation>
    <scope>NUCLEOTIDE SEQUENCE [LARGE SCALE GENOMIC DNA]</scope>
    <source>
        <strain evidence="10">CCUG 54950</strain>
    </source>
</reference>
<comment type="caution">
    <text evidence="9">The sequence shown here is derived from an EMBL/GenBank/DDBJ whole genome shotgun (WGS) entry which is preliminary data.</text>
</comment>
<accession>A0ABW4RRL0</accession>
<dbReference type="RefSeq" id="WP_347323032.1">
    <property type="nucleotide sequence ID" value="NZ_JBCGUH010000001.1"/>
</dbReference>